<feature type="region of interest" description="Disordered" evidence="8">
    <location>
        <begin position="229"/>
        <end position="250"/>
    </location>
</feature>
<accession>M2YKC0</accession>
<dbReference type="OrthoDB" id="10251381at2759"/>
<dbReference type="PROSITE" id="PS00678">
    <property type="entry name" value="WD_REPEATS_1"/>
    <property type="match status" value="4"/>
</dbReference>
<keyword evidence="1 6" id="KW-0690">Ribosome biogenesis</keyword>
<feature type="repeat" description="WD" evidence="7">
    <location>
        <begin position="347"/>
        <end position="389"/>
    </location>
</feature>
<evidence type="ECO:0000256" key="1">
    <source>
        <dbReference type="ARBA" id="ARBA00022517"/>
    </source>
</evidence>
<dbReference type="GO" id="GO:0043021">
    <property type="term" value="F:ribonucleoprotein complex binding"/>
    <property type="evidence" value="ECO:0007669"/>
    <property type="project" value="UniProtKB-UniRule"/>
</dbReference>
<evidence type="ECO:0000313" key="10">
    <source>
        <dbReference type="EMBL" id="EME39416.1"/>
    </source>
</evidence>
<evidence type="ECO:0000256" key="2">
    <source>
        <dbReference type="ARBA" id="ARBA00022552"/>
    </source>
</evidence>
<dbReference type="GO" id="GO:0070545">
    <property type="term" value="C:PeBoW complex"/>
    <property type="evidence" value="ECO:0007669"/>
    <property type="project" value="EnsemblFungi"/>
</dbReference>
<comment type="subcellular location">
    <subcellularLocation>
        <location evidence="6">Nucleus</location>
        <location evidence="6">Nucleolus</location>
    </subcellularLocation>
    <subcellularLocation>
        <location evidence="6">Nucleus</location>
        <location evidence="6">Nucleoplasm</location>
    </subcellularLocation>
</comment>
<evidence type="ECO:0000256" key="6">
    <source>
        <dbReference type="HAMAP-Rule" id="MF_03029"/>
    </source>
</evidence>
<name>M2YKC0_DOTSN</name>
<dbReference type="HOGENOM" id="CLU_000288_57_0_1"/>
<keyword evidence="5 6" id="KW-0539">Nucleus</keyword>
<protein>
    <recommendedName>
        <fullName evidence="6">Ribosome biogenesis protein YTM1</fullName>
    </recommendedName>
</protein>
<feature type="repeat" description="WD" evidence="7">
    <location>
        <begin position="260"/>
        <end position="302"/>
    </location>
</feature>
<dbReference type="OMA" id="DHKYVEF"/>
<evidence type="ECO:0000256" key="5">
    <source>
        <dbReference type="ARBA" id="ARBA00023242"/>
    </source>
</evidence>
<keyword evidence="4" id="KW-0677">Repeat</keyword>
<feature type="domain" description="NLE" evidence="9">
    <location>
        <begin position="9"/>
        <end position="72"/>
    </location>
</feature>
<keyword evidence="11" id="KW-1185">Reference proteome</keyword>
<dbReference type="InterPro" id="IPR020472">
    <property type="entry name" value="WD40_PAC1"/>
</dbReference>
<dbReference type="Pfam" id="PF08154">
    <property type="entry name" value="NLE"/>
    <property type="match status" value="1"/>
</dbReference>
<dbReference type="GO" id="GO:0000463">
    <property type="term" value="P:maturation of LSU-rRNA from tricistronic rRNA transcript (SSU-rRNA, 5.8S rRNA, LSU-rRNA)"/>
    <property type="evidence" value="ECO:0007669"/>
    <property type="project" value="UniProtKB-UniRule"/>
</dbReference>
<dbReference type="PROSITE" id="PS50082">
    <property type="entry name" value="WD_REPEATS_2"/>
    <property type="match status" value="4"/>
</dbReference>
<comment type="function">
    <text evidence="6">Component of the NOP7 complex, which is required for maturation of the 25S and 5.8S ribosomal RNAs and formation of the 60S ribosome.</text>
</comment>
<dbReference type="HAMAP" id="MF_03029">
    <property type="entry name" value="WDR12"/>
    <property type="match status" value="1"/>
</dbReference>
<dbReference type="GO" id="GO:0030687">
    <property type="term" value="C:preribosome, large subunit precursor"/>
    <property type="evidence" value="ECO:0007669"/>
    <property type="project" value="UniProtKB-UniRule"/>
</dbReference>
<dbReference type="CDD" id="cd00200">
    <property type="entry name" value="WD40"/>
    <property type="match status" value="1"/>
</dbReference>
<dbReference type="EMBL" id="KB446545">
    <property type="protein sequence ID" value="EME39416.1"/>
    <property type="molecule type" value="Genomic_DNA"/>
</dbReference>
<dbReference type="STRING" id="675120.M2YKC0"/>
<evidence type="ECO:0000256" key="7">
    <source>
        <dbReference type="PROSITE-ProRule" id="PRU00221"/>
    </source>
</evidence>
<dbReference type="InterPro" id="IPR028599">
    <property type="entry name" value="WDR12/Ytm1"/>
</dbReference>
<dbReference type="InterPro" id="IPR001680">
    <property type="entry name" value="WD40_rpt"/>
</dbReference>
<dbReference type="GO" id="GO:0051276">
    <property type="term" value="P:chromosome organization"/>
    <property type="evidence" value="ECO:0007669"/>
    <property type="project" value="EnsemblFungi"/>
</dbReference>
<dbReference type="Proteomes" id="UP000016933">
    <property type="component" value="Unassembled WGS sequence"/>
</dbReference>
<dbReference type="InterPro" id="IPR019775">
    <property type="entry name" value="WD40_repeat_CS"/>
</dbReference>
<dbReference type="eggNOG" id="KOG0313">
    <property type="taxonomic scope" value="Eukaryota"/>
</dbReference>
<dbReference type="Gene3D" id="2.130.10.10">
    <property type="entry name" value="YVTN repeat-like/Quinoprotein amine dehydrogenase"/>
    <property type="match status" value="1"/>
</dbReference>
<dbReference type="GO" id="GO:0005654">
    <property type="term" value="C:nucleoplasm"/>
    <property type="evidence" value="ECO:0007669"/>
    <property type="project" value="UniProtKB-SubCell"/>
</dbReference>
<dbReference type="PANTHER" id="PTHR19855">
    <property type="entry name" value="WD40 REPEAT PROTEIN 12, 37"/>
    <property type="match status" value="1"/>
</dbReference>
<evidence type="ECO:0000256" key="4">
    <source>
        <dbReference type="ARBA" id="ARBA00022737"/>
    </source>
</evidence>
<dbReference type="Pfam" id="PF00400">
    <property type="entry name" value="WD40"/>
    <property type="match status" value="5"/>
</dbReference>
<dbReference type="InterPro" id="IPR015943">
    <property type="entry name" value="WD40/YVTN_repeat-like_dom_sf"/>
</dbReference>
<dbReference type="PRINTS" id="PR00320">
    <property type="entry name" value="GPROTEINBRPT"/>
</dbReference>
<gene>
    <name evidence="6" type="primary">YTM1</name>
    <name evidence="10" type="ORF">DOTSEDRAFT_56810</name>
</gene>
<comment type="subunit">
    <text evidence="6">Component of the NOP7 complex, composed of ERB1, NOP7 and YTM1. Within the NOP7 complex ERB1 appears to interact directly with NOP7 and YTM1. The NOP7 complex also associates with the 66S pre-ribosome.</text>
</comment>
<dbReference type="SMART" id="SM00320">
    <property type="entry name" value="WD40"/>
    <property type="match status" value="6"/>
</dbReference>
<feature type="repeat" description="WD" evidence="7">
    <location>
        <begin position="190"/>
        <end position="231"/>
    </location>
</feature>
<dbReference type="InterPro" id="IPR012972">
    <property type="entry name" value="NLE"/>
</dbReference>
<feature type="repeat" description="WD" evidence="7">
    <location>
        <begin position="99"/>
        <end position="142"/>
    </location>
</feature>
<keyword evidence="3 7" id="KW-0853">WD repeat</keyword>
<dbReference type="AlphaFoldDB" id="M2YKC0"/>
<evidence type="ECO:0000256" key="8">
    <source>
        <dbReference type="SAM" id="MobiDB-lite"/>
    </source>
</evidence>
<dbReference type="PANTHER" id="PTHR19855:SF11">
    <property type="entry name" value="RIBOSOME BIOGENESIS PROTEIN WDR12"/>
    <property type="match status" value="1"/>
</dbReference>
<dbReference type="InterPro" id="IPR036322">
    <property type="entry name" value="WD40_repeat_dom_sf"/>
</dbReference>
<reference evidence="10 11" key="2">
    <citation type="journal article" date="2012" name="PLoS Pathog.">
        <title>Diverse lifestyles and strategies of plant pathogenesis encoded in the genomes of eighteen Dothideomycetes fungi.</title>
        <authorList>
            <person name="Ohm R.A."/>
            <person name="Feau N."/>
            <person name="Henrissat B."/>
            <person name="Schoch C.L."/>
            <person name="Horwitz B.A."/>
            <person name="Barry K.W."/>
            <person name="Condon B.J."/>
            <person name="Copeland A.C."/>
            <person name="Dhillon B."/>
            <person name="Glaser F."/>
            <person name="Hesse C.N."/>
            <person name="Kosti I."/>
            <person name="LaButti K."/>
            <person name="Lindquist E.A."/>
            <person name="Lucas S."/>
            <person name="Salamov A.A."/>
            <person name="Bradshaw R.E."/>
            <person name="Ciuffetti L."/>
            <person name="Hamelin R.C."/>
            <person name="Kema G.H.J."/>
            <person name="Lawrence C."/>
            <person name="Scott J.A."/>
            <person name="Spatafora J.W."/>
            <person name="Turgeon B.G."/>
            <person name="de Wit P.J.G.M."/>
            <person name="Zhong S."/>
            <person name="Goodwin S.B."/>
            <person name="Grigoriev I.V."/>
        </authorList>
    </citation>
    <scope>NUCLEOTIDE SEQUENCE [LARGE SCALE GENOMIC DNA]</scope>
    <source>
        <strain evidence="11">NZE10 / CBS 128990</strain>
    </source>
</reference>
<keyword evidence="2 6" id="KW-0698">rRNA processing</keyword>
<evidence type="ECO:0000256" key="3">
    <source>
        <dbReference type="ARBA" id="ARBA00022574"/>
    </source>
</evidence>
<dbReference type="GO" id="GO:0110136">
    <property type="term" value="P:protein-RNA complex remodeling"/>
    <property type="evidence" value="ECO:0007669"/>
    <property type="project" value="EnsemblFungi"/>
</dbReference>
<dbReference type="PROSITE" id="PS50294">
    <property type="entry name" value="WD_REPEATS_REGION"/>
    <property type="match status" value="3"/>
</dbReference>
<evidence type="ECO:0000259" key="9">
    <source>
        <dbReference type="Pfam" id="PF08154"/>
    </source>
</evidence>
<proteinExistence type="inferred from homology"/>
<comment type="similarity">
    <text evidence="6">Belongs to the WD repeat WDR12/YTM1 family.</text>
</comment>
<reference evidence="11" key="1">
    <citation type="journal article" date="2012" name="PLoS Genet.">
        <title>The genomes of the fungal plant pathogens Cladosporium fulvum and Dothistroma septosporum reveal adaptation to different hosts and lifestyles but also signatures of common ancestry.</title>
        <authorList>
            <person name="de Wit P.J.G.M."/>
            <person name="van der Burgt A."/>
            <person name="Oekmen B."/>
            <person name="Stergiopoulos I."/>
            <person name="Abd-Elsalam K.A."/>
            <person name="Aerts A.L."/>
            <person name="Bahkali A.H."/>
            <person name="Beenen H.G."/>
            <person name="Chettri P."/>
            <person name="Cox M.P."/>
            <person name="Datema E."/>
            <person name="de Vries R.P."/>
            <person name="Dhillon B."/>
            <person name="Ganley A.R."/>
            <person name="Griffiths S.A."/>
            <person name="Guo Y."/>
            <person name="Hamelin R.C."/>
            <person name="Henrissat B."/>
            <person name="Kabir M.S."/>
            <person name="Jashni M.K."/>
            <person name="Kema G."/>
            <person name="Klaubauf S."/>
            <person name="Lapidus A."/>
            <person name="Levasseur A."/>
            <person name="Lindquist E."/>
            <person name="Mehrabi R."/>
            <person name="Ohm R.A."/>
            <person name="Owen T.J."/>
            <person name="Salamov A."/>
            <person name="Schwelm A."/>
            <person name="Schijlen E."/>
            <person name="Sun H."/>
            <person name="van den Burg H.A."/>
            <person name="van Ham R.C.H.J."/>
            <person name="Zhang S."/>
            <person name="Goodwin S.B."/>
            <person name="Grigoriev I.V."/>
            <person name="Collemare J."/>
            <person name="Bradshaw R.E."/>
        </authorList>
    </citation>
    <scope>NUCLEOTIDE SEQUENCE [LARGE SCALE GENOMIC DNA]</scope>
    <source>
        <strain evidence="11">NZE10 / CBS 128990</strain>
    </source>
</reference>
<organism evidence="10 11">
    <name type="scientific">Dothistroma septosporum (strain NZE10 / CBS 128990)</name>
    <name type="common">Red band needle blight fungus</name>
    <name type="synonym">Mycosphaerella pini</name>
    <dbReference type="NCBI Taxonomy" id="675120"/>
    <lineage>
        <taxon>Eukaryota</taxon>
        <taxon>Fungi</taxon>
        <taxon>Dikarya</taxon>
        <taxon>Ascomycota</taxon>
        <taxon>Pezizomycotina</taxon>
        <taxon>Dothideomycetes</taxon>
        <taxon>Dothideomycetidae</taxon>
        <taxon>Mycosphaerellales</taxon>
        <taxon>Mycosphaerellaceae</taxon>
        <taxon>Dothistroma</taxon>
    </lineage>
</organism>
<dbReference type="GO" id="GO:0000466">
    <property type="term" value="P:maturation of 5.8S rRNA from tricistronic rRNA transcript (SSU-rRNA, 5.8S rRNA, LSU-rRNA)"/>
    <property type="evidence" value="ECO:0007669"/>
    <property type="project" value="UniProtKB-UniRule"/>
</dbReference>
<evidence type="ECO:0000313" key="11">
    <source>
        <dbReference type="Proteomes" id="UP000016933"/>
    </source>
</evidence>
<dbReference type="SUPFAM" id="SSF50978">
    <property type="entry name" value="WD40 repeat-like"/>
    <property type="match status" value="1"/>
</dbReference>
<sequence>MATDGTAQVRIRLKTKDSEIELPETGPILVTTDLKRYQLSTLVNRLLDTEKPIPLEFLVNGQFLRTSLDDFLTQNGISAETTLFVEYVKALVPPTHVASYEHDDWVSSVDILSQGPQSRILSGSFDGSLSIWNMSSGKVATGQWHKARVNSAAFLSKSEIVSAGVDRSLILWDFKDAETGQGALKPRLELLGHQSSIESLAVSASTSRILTASADGRIGLWSTKKAEGTPVPEWVGPANKRRRTSGPEVSLPQRGALSMLEGHRDQVKEVVFDDKDHTVAYSASQDHTVKTWDLTTNRAVDTRTTGQSLTSLLHLPEQSLIAAGGTQRYIDLVDPREGATKVSVMQLRGHQGMVNALAQNPELSYQVVSASNDGTCRIWDLRAGSSEATGDRVGSSVFVIERDSQRGAKKAEQGDSSRVFSVCWDQEVGIVSGGRDKMLQINKGS</sequence>